<protein>
    <submittedName>
        <fullName evidence="1">Uncharacterized protein</fullName>
    </submittedName>
</protein>
<dbReference type="RefSeq" id="WP_156561654.1">
    <property type="nucleotide sequence ID" value="NZ_CACRTV010000057.1"/>
</dbReference>
<proteinExistence type="predicted"/>
<dbReference type="AlphaFoldDB" id="A0A6N3EYB7"/>
<sequence>MKHNLSYDEFKSVVESCEQTFTGVYQVYSDIVDFFWVNKDQSSTYTLTDVDNLIDIDTLAMLEKFGISRNVFIANKEYYVLYVNPADISDSLDSFTQIAGDGTPTHIVVLSEDRSIIKSTVAKIKESYPDIISTQEYESGVTSDTIRKSIEKTLGTTKVFDITSYCEMLSEEDRKSVNYITTFNKTVDEIHEKSQGRILIYTGSYAEEYLYISLCVELYLRYFDRFYIAKNMISTVCSRIMSVLFNRTYQLFEESYEYFRKIPRILIEIKDFGSVYNLVKSKRLALNLTYLPIDSEDPDQVKTETLDVSSIEVRSIYDYFNIDTIEGCDYMKSKLYSLYKIMGLKKELLNVTNIIIFHYNDKVNIGYIEDADFSVEVYSVNRDVGSCIRTLKYEDICRCVPPNVFLEGEIYCAKLFGTKIDNFKLSMIRPYRTKRQMCDLLINGLFRNNADWNIPELSISTIGLFCNYDAVVRSGFINNFINLVGMDEMRKKIDCFGGFNPRIVKGISLGGN</sequence>
<dbReference type="EMBL" id="CACRTV010000057">
    <property type="protein sequence ID" value="VYU44197.1"/>
    <property type="molecule type" value="Genomic_DNA"/>
</dbReference>
<accession>A0A6N3EYB7</accession>
<evidence type="ECO:0000313" key="1">
    <source>
        <dbReference type="EMBL" id="VYU44197.1"/>
    </source>
</evidence>
<reference evidence="1" key="1">
    <citation type="submission" date="2019-11" db="EMBL/GenBank/DDBJ databases">
        <authorList>
            <person name="Feng L."/>
        </authorList>
    </citation>
    <scope>NUCLEOTIDE SEQUENCE</scope>
    <source>
        <strain evidence="1">CParaputrificumLFYP93</strain>
    </source>
</reference>
<gene>
    <name evidence="1" type="ORF">CPLFYP93_02284</name>
</gene>
<organism evidence="1">
    <name type="scientific">Clostridium paraputrificum</name>
    <dbReference type="NCBI Taxonomy" id="29363"/>
    <lineage>
        <taxon>Bacteria</taxon>
        <taxon>Bacillati</taxon>
        <taxon>Bacillota</taxon>
        <taxon>Clostridia</taxon>
        <taxon>Eubacteriales</taxon>
        <taxon>Clostridiaceae</taxon>
        <taxon>Clostridium</taxon>
    </lineage>
</organism>
<name>A0A6N3EYB7_9CLOT</name>